<dbReference type="EMBL" id="JAQIFT010000065">
    <property type="protein sequence ID" value="MDA3733555.1"/>
    <property type="molecule type" value="Genomic_DNA"/>
</dbReference>
<comment type="caution">
    <text evidence="1">The sequence shown here is derived from an EMBL/GenBank/DDBJ whole genome shotgun (WGS) entry which is preliminary data.</text>
</comment>
<dbReference type="Proteomes" id="UP001169242">
    <property type="component" value="Unassembled WGS sequence"/>
</dbReference>
<dbReference type="AlphaFoldDB" id="A0AA42DQW3"/>
<evidence type="ECO:0000313" key="2">
    <source>
        <dbReference type="Proteomes" id="UP001169242"/>
    </source>
</evidence>
<gene>
    <name evidence="1" type="ORF">PBV87_18915</name>
</gene>
<organism evidence="1 2">
    <name type="scientific">Holtiella tumoricola</name>
    <dbReference type="NCBI Taxonomy" id="3018743"/>
    <lineage>
        <taxon>Bacteria</taxon>
        <taxon>Bacillati</taxon>
        <taxon>Bacillota</taxon>
        <taxon>Clostridia</taxon>
        <taxon>Lachnospirales</taxon>
        <taxon>Cellulosilyticaceae</taxon>
        <taxon>Holtiella</taxon>
    </lineage>
</organism>
<reference evidence="1" key="1">
    <citation type="journal article" date="2023" name="Int. J. Syst. Evol. Microbiol.">
        <title>&lt;i&gt;Holtiella tumoricola&lt;/i&gt; gen. nov. sp. nov., isolated from a human clinical sample.</title>
        <authorList>
            <person name="Allen-Vercoe E."/>
            <person name="Daigneault M.C."/>
            <person name="Vancuren S.J."/>
            <person name="Cochrane K."/>
            <person name="O'Neal L.L."/>
            <person name="Sankaranarayanan K."/>
            <person name="Lawson P.A."/>
        </authorList>
    </citation>
    <scope>NUCLEOTIDE SEQUENCE</scope>
    <source>
        <strain evidence="1">CC70A</strain>
    </source>
</reference>
<sequence>MKHFVCKDVEVLLNYYKIYYVKNGNDLMLEMELLASEKTLKETYKEDPIGIGYGLRNAMHNICYALVNGTNMY</sequence>
<evidence type="ECO:0000313" key="1">
    <source>
        <dbReference type="EMBL" id="MDA3733555.1"/>
    </source>
</evidence>
<protein>
    <submittedName>
        <fullName evidence="1">Uncharacterized protein</fullName>
    </submittedName>
</protein>
<accession>A0AA42DQW3</accession>
<keyword evidence="2" id="KW-1185">Reference proteome</keyword>
<name>A0AA42DQW3_9FIRM</name>
<proteinExistence type="predicted"/>
<dbReference type="RefSeq" id="WP_271013365.1">
    <property type="nucleotide sequence ID" value="NZ_JAQIFT010000065.1"/>
</dbReference>